<dbReference type="STRING" id="1136941.ACH46_06290"/>
<keyword evidence="4" id="KW-1185">Reference proteome</keyword>
<evidence type="ECO:0000313" key="3">
    <source>
        <dbReference type="EMBL" id="ALG84187.1"/>
    </source>
</evidence>
<dbReference type="Proteomes" id="UP000063789">
    <property type="component" value="Chromosome"/>
</dbReference>
<dbReference type="KEGG" id="goq:ACH46_06290"/>
<dbReference type="InterPro" id="IPR014795">
    <property type="entry name" value="TacA_1-like"/>
</dbReference>
<reference evidence="4" key="1">
    <citation type="submission" date="2015-06" db="EMBL/GenBank/DDBJ databases">
        <title>Complete genome sequence and metabolic analysis of phthalate degradation pathway in Gordonia sp. QH-11.</title>
        <authorList>
            <person name="Jin D."/>
            <person name="Kong X."/>
            <person name="Bai Z."/>
        </authorList>
    </citation>
    <scope>NUCLEOTIDE SEQUENCE [LARGE SCALE GENOMIC DNA]</scope>
    <source>
        <strain evidence="4">QH-11</strain>
    </source>
</reference>
<reference evidence="3 4" key="2">
    <citation type="journal article" date="2017" name="Int. J. Syst. Evol. Microbiol.">
        <title>Gordonia phthalatica sp. nov., a di-n-butyl phthalate-degrading bacterium isolated from activated sludge.</title>
        <authorList>
            <person name="Jin D."/>
            <person name="Kong X."/>
            <person name="Jia M."/>
            <person name="Yu X."/>
            <person name="Wang X."/>
            <person name="Zhuang X."/>
            <person name="Deng Y."/>
            <person name="Bai Z."/>
        </authorList>
    </citation>
    <scope>NUCLEOTIDE SEQUENCE [LARGE SCALE GENOMIC DNA]</scope>
    <source>
        <strain evidence="3 4">QH-11</strain>
    </source>
</reference>
<dbReference type="Gene3D" id="1.20.5.780">
    <property type="entry name" value="Single helix bin"/>
    <property type="match status" value="1"/>
</dbReference>
<gene>
    <name evidence="3" type="ORF">ACH46_06290</name>
</gene>
<accession>A0A0N9NF03</accession>
<protein>
    <submittedName>
        <fullName evidence="3">Toxin-antitoxin system protein</fullName>
    </submittedName>
</protein>
<name>A0A0N9NF03_9ACTN</name>
<dbReference type="EMBL" id="CP011853">
    <property type="protein sequence ID" value="ALG84187.1"/>
    <property type="molecule type" value="Genomic_DNA"/>
</dbReference>
<dbReference type="OrthoDB" id="3431911at2"/>
<evidence type="ECO:0000256" key="1">
    <source>
        <dbReference type="ARBA" id="ARBA00022649"/>
    </source>
</evidence>
<dbReference type="PATRIC" id="fig|1136941.3.peg.1286"/>
<dbReference type="Pfam" id="PF08681">
    <property type="entry name" value="TacA1"/>
    <property type="match status" value="1"/>
</dbReference>
<dbReference type="AlphaFoldDB" id="A0A0N9NF03"/>
<sequence length="86" mass="9697">MTSRIEVRAEDELIALIRRAANAVHEPASEFVRKAALARADIVLREDLITVMSAEQFDDMAASLDTADEAVRLAEESRRPRVFSRR</sequence>
<dbReference type="GO" id="GO:0006355">
    <property type="term" value="P:regulation of DNA-templated transcription"/>
    <property type="evidence" value="ECO:0007669"/>
    <property type="project" value="InterPro"/>
</dbReference>
<evidence type="ECO:0000313" key="4">
    <source>
        <dbReference type="Proteomes" id="UP000063789"/>
    </source>
</evidence>
<dbReference type="SUPFAM" id="SSF47598">
    <property type="entry name" value="Ribbon-helix-helix"/>
    <property type="match status" value="1"/>
</dbReference>
<keyword evidence="1" id="KW-1277">Toxin-antitoxin system</keyword>
<organism evidence="3 4">
    <name type="scientific">Gordonia phthalatica</name>
    <dbReference type="NCBI Taxonomy" id="1136941"/>
    <lineage>
        <taxon>Bacteria</taxon>
        <taxon>Bacillati</taxon>
        <taxon>Actinomycetota</taxon>
        <taxon>Actinomycetes</taxon>
        <taxon>Mycobacteriales</taxon>
        <taxon>Gordoniaceae</taxon>
        <taxon>Gordonia</taxon>
    </lineage>
</organism>
<comment type="similarity">
    <text evidence="2">Belongs to the TacA antitoxin family.</text>
</comment>
<evidence type="ECO:0000256" key="2">
    <source>
        <dbReference type="ARBA" id="ARBA00049988"/>
    </source>
</evidence>
<proteinExistence type="inferred from homology"/>
<dbReference type="InterPro" id="IPR010985">
    <property type="entry name" value="Ribbon_hlx_hlx"/>
</dbReference>